<dbReference type="InterPro" id="IPR032675">
    <property type="entry name" value="LRR_dom_sf"/>
</dbReference>
<evidence type="ECO:0000313" key="6">
    <source>
        <dbReference type="Proteomes" id="UP001057455"/>
    </source>
</evidence>
<feature type="region of interest" description="Disordered" evidence="4">
    <location>
        <begin position="15"/>
        <end position="47"/>
    </location>
</feature>
<evidence type="ECO:0000256" key="1">
    <source>
        <dbReference type="ARBA" id="ARBA00022737"/>
    </source>
</evidence>
<dbReference type="InterPro" id="IPR002110">
    <property type="entry name" value="Ankyrin_rpt"/>
</dbReference>
<feature type="repeat" description="ANK" evidence="3">
    <location>
        <begin position="800"/>
        <end position="832"/>
    </location>
</feature>
<feature type="repeat" description="ANK" evidence="3">
    <location>
        <begin position="833"/>
        <end position="865"/>
    </location>
</feature>
<dbReference type="PROSITE" id="PS50297">
    <property type="entry name" value="ANK_REP_REGION"/>
    <property type="match status" value="2"/>
</dbReference>
<protein>
    <submittedName>
        <fullName evidence="5">Ankyrin repeat-containing protein, putative</fullName>
    </submittedName>
</protein>
<feature type="repeat" description="ANK" evidence="3">
    <location>
        <begin position="775"/>
        <end position="799"/>
    </location>
</feature>
<dbReference type="PANTHER" id="PTHR24198">
    <property type="entry name" value="ANKYRIN REPEAT AND PROTEIN KINASE DOMAIN-CONTAINING PROTEIN"/>
    <property type="match status" value="1"/>
</dbReference>
<feature type="repeat" description="ANK" evidence="3">
    <location>
        <begin position="667"/>
        <end position="695"/>
    </location>
</feature>
<dbReference type="SUPFAM" id="SSF48403">
    <property type="entry name" value="Ankyrin repeat"/>
    <property type="match status" value="1"/>
</dbReference>
<dbReference type="Pfam" id="PF12796">
    <property type="entry name" value="Ank_2"/>
    <property type="match status" value="2"/>
</dbReference>
<dbReference type="InterPro" id="IPR036770">
    <property type="entry name" value="Ankyrin_rpt-contain_sf"/>
</dbReference>
<dbReference type="Gene3D" id="1.25.40.20">
    <property type="entry name" value="Ankyrin repeat-containing domain"/>
    <property type="match status" value="2"/>
</dbReference>
<organism evidence="5 6">
    <name type="scientific">Babesia ovis</name>
    <dbReference type="NCBI Taxonomy" id="5869"/>
    <lineage>
        <taxon>Eukaryota</taxon>
        <taxon>Sar</taxon>
        <taxon>Alveolata</taxon>
        <taxon>Apicomplexa</taxon>
        <taxon>Aconoidasida</taxon>
        <taxon>Piroplasmida</taxon>
        <taxon>Babesiidae</taxon>
        <taxon>Babesia</taxon>
    </lineage>
</organism>
<keyword evidence="6" id="KW-1185">Reference proteome</keyword>
<evidence type="ECO:0000256" key="3">
    <source>
        <dbReference type="PROSITE-ProRule" id="PRU00023"/>
    </source>
</evidence>
<evidence type="ECO:0000313" key="5">
    <source>
        <dbReference type="EMBL" id="GFE53319.1"/>
    </source>
</evidence>
<reference evidence="5" key="1">
    <citation type="submission" date="2019-12" db="EMBL/GenBank/DDBJ databases">
        <title>Genome sequence of Babesia ovis.</title>
        <authorList>
            <person name="Yamagishi J."/>
            <person name="Sevinc F."/>
            <person name="Xuan X."/>
        </authorList>
    </citation>
    <scope>NUCLEOTIDE SEQUENCE</scope>
    <source>
        <strain evidence="5">Selcuk</strain>
    </source>
</reference>
<accession>A0A9W5TCU6</accession>
<dbReference type="Proteomes" id="UP001057455">
    <property type="component" value="Unassembled WGS sequence"/>
</dbReference>
<dbReference type="SMART" id="SM00248">
    <property type="entry name" value="ANK"/>
    <property type="match status" value="7"/>
</dbReference>
<dbReference type="PROSITE" id="PS50088">
    <property type="entry name" value="ANK_REPEAT"/>
    <property type="match status" value="4"/>
</dbReference>
<dbReference type="SUPFAM" id="SSF52047">
    <property type="entry name" value="RNI-like"/>
    <property type="match status" value="1"/>
</dbReference>
<evidence type="ECO:0000256" key="2">
    <source>
        <dbReference type="ARBA" id="ARBA00023043"/>
    </source>
</evidence>
<gene>
    <name evidence="5" type="ORF">BaOVIS_007230</name>
</gene>
<comment type="caution">
    <text evidence="5">The sequence shown here is derived from an EMBL/GenBank/DDBJ whole genome shotgun (WGS) entry which is preliminary data.</text>
</comment>
<name>A0A9W5TCU6_BABOV</name>
<keyword evidence="1" id="KW-0677">Repeat</keyword>
<proteinExistence type="predicted"/>
<evidence type="ECO:0000256" key="4">
    <source>
        <dbReference type="SAM" id="MobiDB-lite"/>
    </source>
</evidence>
<dbReference type="EMBL" id="BLIY01000006">
    <property type="protein sequence ID" value="GFE53319.1"/>
    <property type="molecule type" value="Genomic_DNA"/>
</dbReference>
<keyword evidence="2 3" id="KW-0040">ANK repeat</keyword>
<dbReference type="Gene3D" id="3.80.10.10">
    <property type="entry name" value="Ribonuclease Inhibitor"/>
    <property type="match status" value="1"/>
</dbReference>
<dbReference type="OrthoDB" id="20872at2759"/>
<dbReference type="PANTHER" id="PTHR24198:SF165">
    <property type="entry name" value="ANKYRIN REPEAT-CONTAINING PROTEIN-RELATED"/>
    <property type="match status" value="1"/>
</dbReference>
<dbReference type="AlphaFoldDB" id="A0A9W5TCU6"/>
<sequence length="1006" mass="112647">MAKIPSSWFSLWTRTAETGKHGGDPTTGDSSNAEGESDPADTTDVRTSEVALGSKFVRNIANIGRTSDHGYNLLGEKYFLSTQLLQDRNMTLTGYLHKQQRRIIEPCGAQTSSSVGYHTNQIDRHLNQEWVNEETLRDVMARYHLDISLPMHEILAVQERLESMSHDGSEIPRLVSFMSAELRDGNDRLLQGDGTIMSGSRRCIEEGAETPSTIRGSRKNAIWAYIIEHLEPFLDVHSILMLRQTCVVLNQHDYSLNSSNEICLRGFSGYDIDLILGEVFPLMKRVLSIRNDAKLSFDFSQCHNFKDISLIHMLSDQALINSTANMQMLCRQMTALSLDYCNQLTDNGLEILLATRLPNLEKLSIVCCRNENITGAPFCTGLSRENWPKFTKFNCSFSNVNLEPIQVIAQFIYNVATDLSDQETPHGYVPNSPSVYIGVDDGSGDIGAHPQEVSVTTDDGQMCSSRKIFGNGRCRLEIIGSRGSRTFLDKHGFETLISAFAKALQTKSTELCSSLTRRVQQQLEEIAVADKEDEDICLKLLMYRGCELLVNCPIVQYDSDSCTDVWTLPIAVAVYKDDINTCKLLIRLGARVNIWNYSGKSPLYRACELGRPEFVKLLLKMEQAPEPLHDSDLSTLGVCIKMRNTTFLGQLLQAGLQVNTLCPHIRTFKSPLYLACEAGSFASIRMLLENGADTNWLYHGSISVTMLAYTKDISWLPLFVKYGAGGSLKKRFVLSDVLSCAISKGDLATVTVITDAYPDLLQRQHIIWSNPSIQAARLGKDDILKALIERGADVNQTDSQNATAVHLACEEEHMGCLSILIMNNANLNGQDSAGRTPLYLAVVENRRAAVDLLLQSGCNPNISEFTNGETPLMAALRTRNDQLALLILEKARDLILDAKDILGRSACIYALYFGLVAVGEVILHKYAQQGIQATEGEIRWFVAVFRDRINSSCASRKSIRHYARHYRRLNARVFKENGITFSPKKRWSFIDRLRRKIREMYVSKLE</sequence>